<evidence type="ECO:0000313" key="2">
    <source>
        <dbReference type="EMBL" id="TXG68065.1"/>
    </source>
</evidence>
<organism evidence="2 3">
    <name type="scientific">Acer yangbiense</name>
    <dbReference type="NCBI Taxonomy" id="1000413"/>
    <lineage>
        <taxon>Eukaryota</taxon>
        <taxon>Viridiplantae</taxon>
        <taxon>Streptophyta</taxon>
        <taxon>Embryophyta</taxon>
        <taxon>Tracheophyta</taxon>
        <taxon>Spermatophyta</taxon>
        <taxon>Magnoliopsida</taxon>
        <taxon>eudicotyledons</taxon>
        <taxon>Gunneridae</taxon>
        <taxon>Pentapetalae</taxon>
        <taxon>rosids</taxon>
        <taxon>malvids</taxon>
        <taxon>Sapindales</taxon>
        <taxon>Sapindaceae</taxon>
        <taxon>Hippocastanoideae</taxon>
        <taxon>Acereae</taxon>
        <taxon>Acer</taxon>
    </lineage>
</organism>
<proteinExistence type="predicted"/>
<dbReference type="Proteomes" id="UP000323000">
    <property type="component" value="Chromosome 3"/>
</dbReference>
<gene>
    <name evidence="2" type="ORF">EZV62_009340</name>
</gene>
<accession>A0A5C7IGA1</accession>
<keyword evidence="1" id="KW-0611">Plant defense</keyword>
<comment type="caution">
    <text evidence="2">The sequence shown here is derived from an EMBL/GenBank/DDBJ whole genome shotgun (WGS) entry which is preliminary data.</text>
</comment>
<dbReference type="PANTHER" id="PTHR36766:SF40">
    <property type="entry name" value="DISEASE RESISTANCE PROTEIN RGA3"/>
    <property type="match status" value="1"/>
</dbReference>
<evidence type="ECO:0008006" key="4">
    <source>
        <dbReference type="Google" id="ProtNLM"/>
    </source>
</evidence>
<dbReference type="SUPFAM" id="SSF52058">
    <property type="entry name" value="L domain-like"/>
    <property type="match status" value="1"/>
</dbReference>
<dbReference type="OrthoDB" id="26890at2759"/>
<reference evidence="3" key="1">
    <citation type="journal article" date="2019" name="Gigascience">
        <title>De novo genome assembly of the endangered Acer yangbiense, a plant species with extremely small populations endemic to Yunnan Province, China.</title>
        <authorList>
            <person name="Yang J."/>
            <person name="Wariss H.M."/>
            <person name="Tao L."/>
            <person name="Zhang R."/>
            <person name="Yun Q."/>
            <person name="Hollingsworth P."/>
            <person name="Dao Z."/>
            <person name="Luo G."/>
            <person name="Guo H."/>
            <person name="Ma Y."/>
            <person name="Sun W."/>
        </authorList>
    </citation>
    <scope>NUCLEOTIDE SEQUENCE [LARGE SCALE GENOMIC DNA]</scope>
    <source>
        <strain evidence="3">cv. Malutang</strain>
    </source>
</reference>
<protein>
    <recommendedName>
        <fullName evidence="4">NB-ARC domain-containing protein</fullName>
    </recommendedName>
</protein>
<sequence>MKRTNMVAKQVISIQSSVSLGFVSQLGSTRPLHLPLSLKKLDIRNCKILQHLLDDASTSSPSSPVIHIENINTAKTSRLEDLFTSNCLSLTSLSSTTNGQLPETLKVLQIHYCPKLTTLSSQGQLPKLDRLVVQYCSELTILSPEGQLPETLEYLHIESCPELLSIADRFQTMTSLKVILIEECEKLKSIPEGLHNLSCLQCFALSHCPNVVSFPQGGLPNTKLKGFPTSLTCLKIEDDNIYKRLVEWGLHNLTSLRQLEITGCPDEEFPQRGMDIMLPSSLTQLKIENFENLKCLLGQSFQNLTSLQHLTSLIVQISHPF</sequence>
<dbReference type="EMBL" id="VAHF01000003">
    <property type="protein sequence ID" value="TXG68065.1"/>
    <property type="molecule type" value="Genomic_DNA"/>
</dbReference>
<name>A0A5C7IGA1_9ROSI</name>
<dbReference type="AlphaFoldDB" id="A0A5C7IGA1"/>
<dbReference type="Gene3D" id="3.80.10.10">
    <property type="entry name" value="Ribonuclease Inhibitor"/>
    <property type="match status" value="2"/>
</dbReference>
<dbReference type="InterPro" id="IPR032675">
    <property type="entry name" value="LRR_dom_sf"/>
</dbReference>
<dbReference type="GO" id="GO:0006952">
    <property type="term" value="P:defense response"/>
    <property type="evidence" value="ECO:0007669"/>
    <property type="project" value="UniProtKB-KW"/>
</dbReference>
<dbReference type="PANTHER" id="PTHR36766">
    <property type="entry name" value="PLANT BROAD-SPECTRUM MILDEW RESISTANCE PROTEIN RPW8"/>
    <property type="match status" value="1"/>
</dbReference>
<keyword evidence="3" id="KW-1185">Reference proteome</keyword>
<evidence type="ECO:0000313" key="3">
    <source>
        <dbReference type="Proteomes" id="UP000323000"/>
    </source>
</evidence>
<evidence type="ECO:0000256" key="1">
    <source>
        <dbReference type="ARBA" id="ARBA00022821"/>
    </source>
</evidence>